<dbReference type="PATRIC" id="fig|665004.4.peg.1702"/>
<dbReference type="AlphaFoldDB" id="A0A147KKF7"/>
<evidence type="ECO:0000313" key="1">
    <source>
        <dbReference type="EMBL" id="KUP97758.1"/>
    </source>
</evidence>
<dbReference type="Proteomes" id="UP000074382">
    <property type="component" value="Unassembled WGS sequence"/>
</dbReference>
<dbReference type="STRING" id="665004.AC529_04680"/>
<keyword evidence="2" id="KW-1185">Reference proteome</keyword>
<evidence type="ECO:0000313" key="2">
    <source>
        <dbReference type="Proteomes" id="UP000074382"/>
    </source>
</evidence>
<name>A0A147KKF7_THECS</name>
<accession>A0A147KKF7</accession>
<protein>
    <submittedName>
        <fullName evidence="1">Uncharacterized protein</fullName>
    </submittedName>
</protein>
<dbReference type="RefSeq" id="WP_068755128.1">
    <property type="nucleotide sequence ID" value="NZ_KQ950181.1"/>
</dbReference>
<gene>
    <name evidence="1" type="ORF">AC529_04680</name>
</gene>
<reference evidence="2" key="1">
    <citation type="journal article" date="2017" name="Acta Aliment.">
        <title>Plant polysaccharide degrading enzyme system of Thermpbifida cellulosilytica TB100 revealed by de novo genome project data.</title>
        <authorList>
            <person name="Toth A."/>
            <person name="Baka E."/>
            <person name="Luzics S."/>
            <person name="Bata-Vidacs I."/>
            <person name="Nagy I."/>
            <person name="Balint B."/>
            <person name="Herceg R."/>
            <person name="Olasz F."/>
            <person name="Wilk T."/>
            <person name="Nagy T."/>
            <person name="Kriszt B."/>
            <person name="Nagy I."/>
            <person name="Kukolya J."/>
        </authorList>
    </citation>
    <scope>NUCLEOTIDE SEQUENCE [LARGE SCALE GENOMIC DNA]</scope>
    <source>
        <strain evidence="2">TB100</strain>
    </source>
</reference>
<dbReference type="OrthoDB" id="3346903at2"/>
<comment type="caution">
    <text evidence="1">The sequence shown here is derived from an EMBL/GenBank/DDBJ whole genome shotgun (WGS) entry which is preliminary data.</text>
</comment>
<dbReference type="EMBL" id="LGEM01000020">
    <property type="protein sequence ID" value="KUP97758.1"/>
    <property type="molecule type" value="Genomic_DNA"/>
</dbReference>
<proteinExistence type="predicted"/>
<organism evidence="1 2">
    <name type="scientific">Thermobifida cellulosilytica TB100</name>
    <dbReference type="NCBI Taxonomy" id="665004"/>
    <lineage>
        <taxon>Bacteria</taxon>
        <taxon>Bacillati</taxon>
        <taxon>Actinomycetota</taxon>
        <taxon>Actinomycetes</taxon>
        <taxon>Streptosporangiales</taxon>
        <taxon>Nocardiopsidaceae</taxon>
        <taxon>Thermobifida</taxon>
    </lineage>
</organism>
<sequence length="220" mass="24421">MTVTDNLRERLREADPALAAELLHSKTSHLVDVMIPRRALTDGSLGFKARVETTITLKLGDDPAADTPEETMTLVCESSEIRLHDPVLTLDGALRLDLETLTYEAVGTSTELWPGETVRLLVGRGIDPMMRPTFGRLEVGPLVNFGTDPVRSVQEVYVMAETPLGRLTNREPAIMHCDLTRIPPLGQPYRQQGNVELYDESGRLVCLKTMTESQLVRLVD</sequence>